<evidence type="ECO:0000313" key="5">
    <source>
        <dbReference type="Proteomes" id="UP000197138"/>
    </source>
</evidence>
<evidence type="ECO:0000313" key="6">
    <source>
        <dbReference type="Proteomes" id="UP000233551"/>
    </source>
</evidence>
<dbReference type="Proteomes" id="UP000233551">
    <property type="component" value="Unassembled WGS sequence"/>
</dbReference>
<dbReference type="AlphaFoldDB" id="A0A218WTM4"/>
<dbReference type="Proteomes" id="UP000197138">
    <property type="component" value="Unassembled WGS sequence"/>
</dbReference>
<name>A0A218WTM4_PUNGR</name>
<dbReference type="OrthoDB" id="1631652at2759"/>
<feature type="region of interest" description="Disordered" evidence="1">
    <location>
        <begin position="82"/>
        <end position="101"/>
    </location>
</feature>
<reference evidence="3" key="2">
    <citation type="submission" date="2017-06" db="EMBL/GenBank/DDBJ databases">
        <title>The pomegranate genome and the genomics of punicalagin biosynthesis.</title>
        <authorList>
            <person name="Xu C."/>
        </authorList>
    </citation>
    <scope>NUCLEOTIDE SEQUENCE [LARGE SCALE GENOMIC DNA]</scope>
    <source>
        <tissue evidence="3">Fresh leaf</tissue>
    </source>
</reference>
<gene>
    <name evidence="3" type="ORF">CDL15_Pgr021715</name>
    <name evidence="4" type="ORF">CRG98_027558</name>
</gene>
<dbReference type="EMBL" id="PGOL01001975">
    <property type="protein sequence ID" value="PKI52142.1"/>
    <property type="molecule type" value="Genomic_DNA"/>
</dbReference>
<proteinExistence type="predicted"/>
<dbReference type="PANTHER" id="PTHR46250:SF15">
    <property type="entry name" value="OS01G0523800 PROTEIN"/>
    <property type="match status" value="1"/>
</dbReference>
<comment type="caution">
    <text evidence="3">The sequence shown here is derived from an EMBL/GenBank/DDBJ whole genome shotgun (WGS) entry which is preliminary data.</text>
</comment>
<evidence type="ECO:0000256" key="1">
    <source>
        <dbReference type="SAM" id="MobiDB-lite"/>
    </source>
</evidence>
<dbReference type="Pfam" id="PF12776">
    <property type="entry name" value="Myb_DNA-bind_3"/>
    <property type="match status" value="1"/>
</dbReference>
<evidence type="ECO:0000313" key="4">
    <source>
        <dbReference type="EMBL" id="PKI52142.1"/>
    </source>
</evidence>
<accession>A0A218WTM4</accession>
<dbReference type="GeneID" id="116196064"/>
<protein>
    <recommendedName>
        <fullName evidence="2">Myb/SANT-like domain-containing protein</fullName>
    </recommendedName>
</protein>
<organism evidence="3 5">
    <name type="scientific">Punica granatum</name>
    <name type="common">Pomegranate</name>
    <dbReference type="NCBI Taxonomy" id="22663"/>
    <lineage>
        <taxon>Eukaryota</taxon>
        <taxon>Viridiplantae</taxon>
        <taxon>Streptophyta</taxon>
        <taxon>Embryophyta</taxon>
        <taxon>Tracheophyta</taxon>
        <taxon>Spermatophyta</taxon>
        <taxon>Magnoliopsida</taxon>
        <taxon>eudicotyledons</taxon>
        <taxon>Gunneridae</taxon>
        <taxon>Pentapetalae</taxon>
        <taxon>rosids</taxon>
        <taxon>malvids</taxon>
        <taxon>Myrtales</taxon>
        <taxon>Lythraceae</taxon>
        <taxon>Punica</taxon>
    </lineage>
</organism>
<reference evidence="5" key="1">
    <citation type="journal article" date="2017" name="Plant J.">
        <title>The pomegranate (Punica granatum L.) genome and the genomics of punicalagin biosynthesis.</title>
        <authorList>
            <person name="Qin G."/>
            <person name="Xu C."/>
            <person name="Ming R."/>
            <person name="Tang H."/>
            <person name="Guyot R."/>
            <person name="Kramer E.M."/>
            <person name="Hu Y."/>
            <person name="Yi X."/>
            <person name="Qi Y."/>
            <person name="Xu X."/>
            <person name="Gao Z."/>
            <person name="Pan H."/>
            <person name="Jian J."/>
            <person name="Tian Y."/>
            <person name="Yue Z."/>
            <person name="Xu Y."/>
        </authorList>
    </citation>
    <scope>NUCLEOTIDE SEQUENCE [LARGE SCALE GENOMIC DNA]</scope>
    <source>
        <strain evidence="5">cv. Dabenzi</strain>
    </source>
</reference>
<dbReference type="PANTHER" id="PTHR46250">
    <property type="entry name" value="MYB/SANT-LIKE DNA-BINDING DOMAIN PROTEIN-RELATED"/>
    <property type="match status" value="1"/>
</dbReference>
<sequence length="383" mass="43078">MATFSSSATTALFTASFDPANPFDFLKKVFKFLASTSDFLSTETADDVISAAVEAARRTAAMESAERMRAADADVAAAEVKGEEKSSWRGSDSGRANKRDRRVWTAEEENSLFDALEDLIGRGMRAENGFFKPGYMSMVERALEAKCPGSGLKCNPHIESKMKNLKKLYHLIADIREQSGLGWDSERNCILIDCEDSWQAYCQKEPHAAVLRGRLFPHYDRLDFIFGKSRGRGNGSSEDIAEVNDKVDQEKLVVHENDIPTRVVYELDARQPQQKRLRTTDDKSIPDIPEIAKMFDALLERVDEGFNEIASCTGHGKDLDEDKRRVGNELLQMGISIELCIPLARRILKDSDNLHLFYGFKGENRRAFVNSLLQDMGKRAFLL</sequence>
<reference evidence="4 6" key="3">
    <citation type="submission" date="2017-11" db="EMBL/GenBank/DDBJ databases">
        <title>De-novo sequencing of pomegranate (Punica granatum L.) genome.</title>
        <authorList>
            <person name="Akparov Z."/>
            <person name="Amiraslanov A."/>
            <person name="Hajiyeva S."/>
            <person name="Abbasov M."/>
            <person name="Kaur K."/>
            <person name="Hamwieh A."/>
            <person name="Solovyev V."/>
            <person name="Salamov A."/>
            <person name="Braich B."/>
            <person name="Kosarev P."/>
            <person name="Mahmoud A."/>
            <person name="Hajiyev E."/>
            <person name="Babayeva S."/>
            <person name="Izzatullayeva V."/>
            <person name="Mammadov A."/>
            <person name="Mammadov A."/>
            <person name="Sharifova S."/>
            <person name="Ojaghi J."/>
            <person name="Eynullazada K."/>
            <person name="Bayramov B."/>
            <person name="Abdulazimova A."/>
            <person name="Shahmuradov I."/>
        </authorList>
    </citation>
    <scope>NUCLEOTIDE SEQUENCE [LARGE SCALE GENOMIC DNA]</scope>
    <source>
        <strain evidence="4">AG2017</strain>
        <strain evidence="6">cv. AG2017</strain>
        <tissue evidence="4">Leaf</tissue>
    </source>
</reference>
<dbReference type="InterPro" id="IPR024752">
    <property type="entry name" value="Myb/SANT-like_dom"/>
</dbReference>
<evidence type="ECO:0000313" key="3">
    <source>
        <dbReference type="EMBL" id="OWM75551.1"/>
    </source>
</evidence>
<keyword evidence="6" id="KW-1185">Reference proteome</keyword>
<evidence type="ECO:0000259" key="2">
    <source>
        <dbReference type="Pfam" id="PF12776"/>
    </source>
</evidence>
<dbReference type="EMBL" id="MTKT01003240">
    <property type="protein sequence ID" value="OWM75551.1"/>
    <property type="molecule type" value="Genomic_DNA"/>
</dbReference>
<feature type="domain" description="Myb/SANT-like" evidence="2">
    <location>
        <begin position="104"/>
        <end position="201"/>
    </location>
</feature>